<dbReference type="InterPro" id="IPR020084">
    <property type="entry name" value="NUDIX_hydrolase_CS"/>
</dbReference>
<dbReference type="EMBL" id="BAABBA010000017">
    <property type="protein sequence ID" value="GAA4288786.1"/>
    <property type="molecule type" value="Genomic_DNA"/>
</dbReference>
<protein>
    <submittedName>
        <fullName evidence="3">NUDIX domain-containing protein</fullName>
    </submittedName>
</protein>
<dbReference type="InterPro" id="IPR051325">
    <property type="entry name" value="Nudix_hydrolase_domain"/>
</dbReference>
<organism evidence="3 4">
    <name type="scientific">Georgenia daeguensis</name>
    <dbReference type="NCBI Taxonomy" id="908355"/>
    <lineage>
        <taxon>Bacteria</taxon>
        <taxon>Bacillati</taxon>
        <taxon>Actinomycetota</taxon>
        <taxon>Actinomycetes</taxon>
        <taxon>Micrococcales</taxon>
        <taxon>Bogoriellaceae</taxon>
        <taxon>Georgenia</taxon>
    </lineage>
</organism>
<dbReference type="Gene3D" id="3.90.79.10">
    <property type="entry name" value="Nucleoside Triphosphate Pyrophosphohydrolase"/>
    <property type="match status" value="1"/>
</dbReference>
<dbReference type="PANTHER" id="PTHR21340">
    <property type="entry name" value="DIADENOSINE 5,5-P1,P4-TETRAPHOSPHATE PYROPHOSPHOHYDROLASE MUTT"/>
    <property type="match status" value="1"/>
</dbReference>
<accession>A0ABP8EXQ5</accession>
<comment type="caution">
    <text evidence="3">The sequence shown here is derived from an EMBL/GenBank/DDBJ whole genome shotgun (WGS) entry which is preliminary data.</text>
</comment>
<dbReference type="RefSeq" id="WP_345043165.1">
    <property type="nucleotide sequence ID" value="NZ_BAABBA010000017.1"/>
</dbReference>
<keyword evidence="4" id="KW-1185">Reference proteome</keyword>
<dbReference type="InterPro" id="IPR000086">
    <property type="entry name" value="NUDIX_hydrolase_dom"/>
</dbReference>
<dbReference type="InterPro" id="IPR015797">
    <property type="entry name" value="NUDIX_hydrolase-like_dom_sf"/>
</dbReference>
<name>A0ABP8EXQ5_9MICO</name>
<evidence type="ECO:0000313" key="3">
    <source>
        <dbReference type="EMBL" id="GAA4288786.1"/>
    </source>
</evidence>
<dbReference type="PROSITE" id="PS51462">
    <property type="entry name" value="NUDIX"/>
    <property type="match status" value="1"/>
</dbReference>
<dbReference type="SUPFAM" id="SSF55811">
    <property type="entry name" value="Nudix"/>
    <property type="match status" value="1"/>
</dbReference>
<feature type="domain" description="Nudix hydrolase" evidence="2">
    <location>
        <begin position="33"/>
        <end position="164"/>
    </location>
</feature>
<evidence type="ECO:0000259" key="2">
    <source>
        <dbReference type="PROSITE" id="PS51462"/>
    </source>
</evidence>
<proteinExistence type="predicted"/>
<evidence type="ECO:0000256" key="1">
    <source>
        <dbReference type="ARBA" id="ARBA00022801"/>
    </source>
</evidence>
<reference evidence="4" key="1">
    <citation type="journal article" date="2019" name="Int. J. Syst. Evol. Microbiol.">
        <title>The Global Catalogue of Microorganisms (GCM) 10K type strain sequencing project: providing services to taxonomists for standard genome sequencing and annotation.</title>
        <authorList>
            <consortium name="The Broad Institute Genomics Platform"/>
            <consortium name="The Broad Institute Genome Sequencing Center for Infectious Disease"/>
            <person name="Wu L."/>
            <person name="Ma J."/>
        </authorList>
    </citation>
    <scope>NUCLEOTIDE SEQUENCE [LARGE SCALE GENOMIC DNA]</scope>
    <source>
        <strain evidence="4">JCM 17459</strain>
    </source>
</reference>
<dbReference type="Proteomes" id="UP001499841">
    <property type="component" value="Unassembled WGS sequence"/>
</dbReference>
<dbReference type="Pfam" id="PF00293">
    <property type="entry name" value="NUDIX"/>
    <property type="match status" value="1"/>
</dbReference>
<dbReference type="PANTHER" id="PTHR21340:SF0">
    <property type="entry name" value="BIS(5'-NUCLEOSYL)-TETRAPHOSPHATASE [ASYMMETRICAL]"/>
    <property type="match status" value="1"/>
</dbReference>
<keyword evidence="1" id="KW-0378">Hydrolase</keyword>
<evidence type="ECO:0000313" key="4">
    <source>
        <dbReference type="Proteomes" id="UP001499841"/>
    </source>
</evidence>
<gene>
    <name evidence="3" type="ORF">GCM10022262_31460</name>
</gene>
<dbReference type="PROSITE" id="PS00893">
    <property type="entry name" value="NUDIX_BOX"/>
    <property type="match status" value="1"/>
</dbReference>
<sequence length="297" mass="31469">MTSPAHRPPPDARVHRQPGDGWVECACGARHWGLNGAAGLLLWRPGPAGVEVVLQHRALWSHHGGTWGLPGGAITDGESPRAGAVREAAEEAGVPTAAMRLRADRALVHPDWSYTTVLAEAVAPLDPSVTDPESLEVRWVGLDGLDGLDLLPAFADALPELRRMLRRLVIVVDAANVVGSRPDGWWADRAGATRRLRDHLAALVREGLPARAVGLPGGSWFPDVVLVTEGAARSVEAVDGVSVVSADGHGDDALVAVVRRLVRDPANDVLVTTADRELVGRVEELGARVAGPRLVRN</sequence>